<evidence type="ECO:0000313" key="2">
    <source>
        <dbReference type="EMBL" id="QHT16457.1"/>
    </source>
</evidence>
<reference evidence="2" key="1">
    <citation type="journal article" date="2020" name="Nature">
        <title>Giant virus diversity and host interactions through global metagenomics.</title>
        <authorList>
            <person name="Schulz F."/>
            <person name="Roux S."/>
            <person name="Paez-Espino D."/>
            <person name="Jungbluth S."/>
            <person name="Walsh D.A."/>
            <person name="Denef V.J."/>
            <person name="McMahon K.D."/>
            <person name="Konstantinidis K.T."/>
            <person name="Eloe-Fadrosh E.A."/>
            <person name="Kyrpides N.C."/>
            <person name="Woyke T."/>
        </authorList>
    </citation>
    <scope>NUCLEOTIDE SEQUENCE</scope>
    <source>
        <strain evidence="2">GVMAG-M-3300023174-189</strain>
    </source>
</reference>
<accession>A0A6C0DIV9</accession>
<protein>
    <submittedName>
        <fullName evidence="2">Uncharacterized protein</fullName>
    </submittedName>
</protein>
<proteinExistence type="predicted"/>
<dbReference type="EMBL" id="MN739626">
    <property type="protein sequence ID" value="QHT16457.1"/>
    <property type="molecule type" value="Genomic_DNA"/>
</dbReference>
<sequence length="334" mass="39260">MATYFPLGHGYELITKEKNIMPEGCNLIVLALPGEKRLWSDFSGKSEIPEMLDLKEMKDKSYFFKDDLNKHFGTWIHHHLKSVAIYKPGQKYPNLHFKLFVDGRSDKGTEFTGYSGLVPFDNFMSDTFNTKNIHSTLKPEVSKEDWLDNKLEVYKYSVYPSPEDYKRAFTTPEGVRQLFLDSSQIKDKAQWKKFKPEFLEIFSDIEQNQDTMKALFSNQFLRISLKDLMEKYPGTYISLACRKIKDLEGHEDTQFENAVDEIYLRRLPYMNNMQQNKMLKEISEIKNFTYNNATENMKAPRNAALGIRRKRNTQKELLSKTTRQNGGFKTRRLR</sequence>
<feature type="region of interest" description="Disordered" evidence="1">
    <location>
        <begin position="309"/>
        <end position="334"/>
    </location>
</feature>
<evidence type="ECO:0000256" key="1">
    <source>
        <dbReference type="SAM" id="MobiDB-lite"/>
    </source>
</evidence>
<organism evidence="2">
    <name type="scientific">viral metagenome</name>
    <dbReference type="NCBI Taxonomy" id="1070528"/>
    <lineage>
        <taxon>unclassified sequences</taxon>
        <taxon>metagenomes</taxon>
        <taxon>organismal metagenomes</taxon>
    </lineage>
</organism>
<name>A0A6C0DIV9_9ZZZZ</name>
<dbReference type="AlphaFoldDB" id="A0A6C0DIV9"/>